<protein>
    <submittedName>
        <fullName evidence="4">Putative amidase domain-containing protein</fullName>
    </submittedName>
</protein>
<evidence type="ECO:0000259" key="3">
    <source>
        <dbReference type="Pfam" id="PF12671"/>
    </source>
</evidence>
<name>A0A1H9FQP8_9ACTN</name>
<dbReference type="Pfam" id="PF12671">
    <property type="entry name" value="Amidase_6"/>
    <property type="match status" value="1"/>
</dbReference>
<dbReference type="Proteomes" id="UP000198504">
    <property type="component" value="Unassembled WGS sequence"/>
</dbReference>
<evidence type="ECO:0000256" key="1">
    <source>
        <dbReference type="SAM" id="MobiDB-lite"/>
    </source>
</evidence>
<dbReference type="PANTHER" id="PTHR40032">
    <property type="entry name" value="EXPORTED PROTEIN-RELATED"/>
    <property type="match status" value="1"/>
</dbReference>
<keyword evidence="2" id="KW-0732">Signal</keyword>
<reference evidence="5" key="1">
    <citation type="submission" date="2016-10" db="EMBL/GenBank/DDBJ databases">
        <authorList>
            <person name="Varghese N."/>
            <person name="Submissions S."/>
        </authorList>
    </citation>
    <scope>NUCLEOTIDE SEQUENCE [LARGE SCALE GENOMIC DNA]</scope>
    <source>
        <strain evidence="5">CGMCC 4.6856</strain>
    </source>
</reference>
<evidence type="ECO:0000313" key="4">
    <source>
        <dbReference type="EMBL" id="SEQ40245.1"/>
    </source>
</evidence>
<gene>
    <name evidence="4" type="ORF">SAMN05421756_103350</name>
</gene>
<evidence type="ECO:0000256" key="2">
    <source>
        <dbReference type="SAM" id="SignalP"/>
    </source>
</evidence>
<dbReference type="PANTHER" id="PTHR40032:SF1">
    <property type="entry name" value="EXPORTED PROTEIN"/>
    <property type="match status" value="1"/>
</dbReference>
<organism evidence="4 5">
    <name type="scientific">Microlunatus flavus</name>
    <dbReference type="NCBI Taxonomy" id="1036181"/>
    <lineage>
        <taxon>Bacteria</taxon>
        <taxon>Bacillati</taxon>
        <taxon>Actinomycetota</taxon>
        <taxon>Actinomycetes</taxon>
        <taxon>Propionibacteriales</taxon>
        <taxon>Propionibacteriaceae</taxon>
        <taxon>Microlunatus</taxon>
    </lineage>
</organism>
<feature type="domain" description="Putative amidase" evidence="3">
    <location>
        <begin position="285"/>
        <end position="438"/>
    </location>
</feature>
<feature type="chain" id="PRO_5038347347" evidence="2">
    <location>
        <begin position="22"/>
        <end position="451"/>
    </location>
</feature>
<proteinExistence type="predicted"/>
<dbReference type="InterPro" id="IPR024301">
    <property type="entry name" value="Amidase_6"/>
</dbReference>
<sequence>MNRIRAAAGLTAAAIVSTLGAAGLSPAVADTSPAITSADQLAIAQYYQSKKVIGQGLQPTSLNTSTVQAPASVGNAYLQDFYASYADDPDVVIKGVQITPTILLKVVSGSVITYRVSVRVSFQLHDNSDGTDFTGGETVDHTIQAVNKLVTITDPTTFAASTSTTTSIQSDGALDVSTAPLVAVTGTTEDAQVAAMSSTAAPLPAWQLQLKQVSDDQGAGASRIAADEETSGSQFSEDTVERLDLSKTPYAADDPAADDPAAAEYTVDTTARASSTNYFPSLNFRAAASYASLWTDDNHAGKINTKYGDAGDNCTNFISQALYSGGWKTRNTTYAGRKWKSRWHWNYRGPGKYTYTWSRAHYSYRRMVAVGNRLTFANMENAGLADLGYFDWNVGGATANDGVMDHVMIVTKRTKKHPYFSQKSGNRHNVPPREVRKNIGNHTYKFYGVHT</sequence>
<dbReference type="EMBL" id="FOFA01000003">
    <property type="protein sequence ID" value="SEQ40245.1"/>
    <property type="molecule type" value="Genomic_DNA"/>
</dbReference>
<feature type="region of interest" description="Disordered" evidence="1">
    <location>
        <begin position="219"/>
        <end position="240"/>
    </location>
</feature>
<keyword evidence="5" id="KW-1185">Reference proteome</keyword>
<evidence type="ECO:0000313" key="5">
    <source>
        <dbReference type="Proteomes" id="UP000198504"/>
    </source>
</evidence>
<dbReference type="AlphaFoldDB" id="A0A1H9FQP8"/>
<accession>A0A1H9FQP8</accession>
<feature type="signal peptide" evidence="2">
    <location>
        <begin position="1"/>
        <end position="21"/>
    </location>
</feature>